<organism evidence="2 3">
    <name type="scientific">Corynebacterium hindlerae</name>
    <dbReference type="NCBI Taxonomy" id="699041"/>
    <lineage>
        <taxon>Bacteria</taxon>
        <taxon>Bacillati</taxon>
        <taxon>Actinomycetota</taxon>
        <taxon>Actinomycetes</taxon>
        <taxon>Mycobacteriales</taxon>
        <taxon>Corynebacteriaceae</taxon>
        <taxon>Corynebacterium</taxon>
    </lineage>
</organism>
<keyword evidence="3" id="KW-1185">Reference proteome</keyword>
<dbReference type="AlphaFoldDB" id="A0A7G5FFQ1"/>
<proteinExistence type="predicted"/>
<dbReference type="InterPro" id="IPR036397">
    <property type="entry name" value="RNaseH_sf"/>
</dbReference>
<dbReference type="SUPFAM" id="SSF47819">
    <property type="entry name" value="HRDC-like"/>
    <property type="match status" value="1"/>
</dbReference>
<dbReference type="GO" id="GO:0006139">
    <property type="term" value="P:nucleobase-containing compound metabolic process"/>
    <property type="evidence" value="ECO:0007669"/>
    <property type="project" value="InterPro"/>
</dbReference>
<dbReference type="InterPro" id="IPR041605">
    <property type="entry name" value="Exo_C"/>
</dbReference>
<dbReference type="Pfam" id="PF18305">
    <property type="entry name" value="DNA_pol_A_exoN"/>
    <property type="match status" value="1"/>
</dbReference>
<name>A0A7G5FFQ1_9CORY</name>
<dbReference type="SUPFAM" id="SSF53098">
    <property type="entry name" value="Ribonuclease H-like"/>
    <property type="match status" value="1"/>
</dbReference>
<dbReference type="Pfam" id="PF01612">
    <property type="entry name" value="DNA_pol_A_exo1"/>
    <property type="match status" value="1"/>
</dbReference>
<dbReference type="PROSITE" id="PS50967">
    <property type="entry name" value="HRDC"/>
    <property type="match status" value="1"/>
</dbReference>
<accession>A0A7G5FFQ1</accession>
<dbReference type="InterPro" id="IPR002121">
    <property type="entry name" value="HRDC_dom"/>
</dbReference>
<evidence type="ECO:0000313" key="3">
    <source>
        <dbReference type="Proteomes" id="UP000515570"/>
    </source>
</evidence>
<evidence type="ECO:0000313" key="2">
    <source>
        <dbReference type="EMBL" id="QMV85442.1"/>
    </source>
</evidence>
<dbReference type="SMART" id="SM00474">
    <property type="entry name" value="35EXOc"/>
    <property type="match status" value="1"/>
</dbReference>
<dbReference type="Proteomes" id="UP000515570">
    <property type="component" value="Chromosome"/>
</dbReference>
<reference evidence="2 3" key="1">
    <citation type="submission" date="2020-07" db="EMBL/GenBank/DDBJ databases">
        <title>non toxigenic Corynebacterium sp. nov from a clinical source.</title>
        <authorList>
            <person name="Bernier A.-M."/>
            <person name="Bernard K."/>
        </authorList>
    </citation>
    <scope>NUCLEOTIDE SEQUENCE [LARGE SCALE GENOMIC DNA]</scope>
    <source>
        <strain evidence="3">NML 93-0612</strain>
    </source>
</reference>
<evidence type="ECO:0000259" key="1">
    <source>
        <dbReference type="PROSITE" id="PS50967"/>
    </source>
</evidence>
<dbReference type="EMBL" id="CP059833">
    <property type="protein sequence ID" value="QMV85442.1"/>
    <property type="molecule type" value="Genomic_DNA"/>
</dbReference>
<dbReference type="PANTHER" id="PTHR47649:SF1">
    <property type="entry name" value="RIBONUCLEASE D"/>
    <property type="match status" value="1"/>
</dbReference>
<dbReference type="Pfam" id="PF00570">
    <property type="entry name" value="HRDC"/>
    <property type="match status" value="1"/>
</dbReference>
<dbReference type="InterPro" id="IPR044876">
    <property type="entry name" value="HRDC_dom_sf"/>
</dbReference>
<gene>
    <name evidence="2" type="ORF">HW450_01425</name>
</gene>
<dbReference type="PANTHER" id="PTHR47649">
    <property type="entry name" value="RIBONUCLEASE D"/>
    <property type="match status" value="1"/>
</dbReference>
<protein>
    <submittedName>
        <fullName evidence="2">HRDC domain-containing protein</fullName>
    </submittedName>
</protein>
<dbReference type="Gene3D" id="3.30.420.10">
    <property type="entry name" value="Ribonuclease H-like superfamily/Ribonuclease H"/>
    <property type="match status" value="1"/>
</dbReference>
<dbReference type="GO" id="GO:0003676">
    <property type="term" value="F:nucleic acid binding"/>
    <property type="evidence" value="ECO:0007669"/>
    <property type="project" value="InterPro"/>
</dbReference>
<dbReference type="GO" id="GO:0000166">
    <property type="term" value="F:nucleotide binding"/>
    <property type="evidence" value="ECO:0007669"/>
    <property type="project" value="InterPro"/>
</dbReference>
<dbReference type="GO" id="GO:0008408">
    <property type="term" value="F:3'-5' exonuclease activity"/>
    <property type="evidence" value="ECO:0007669"/>
    <property type="project" value="InterPro"/>
</dbReference>
<dbReference type="RefSeq" id="WP_182386264.1">
    <property type="nucleotide sequence ID" value="NZ_CP059833.1"/>
</dbReference>
<dbReference type="InterPro" id="IPR010997">
    <property type="entry name" value="HRDC-like_sf"/>
</dbReference>
<sequence length="399" mass="44529">MSATPLLRPTDGIPEVAHTPAGFHRAAQQIAAGRGPIAIDTERASDYRFDDRAFLIQLRRRDSGTVLIAPESDRGACTDALAPVINGHEWVLHAAPSDLPSLQLLGLHPGNLFDTELAGRLLGLPKVNLAALTEHILGVLLEKNHGNEDWSQWPLPESWRNYAALDVELLLELAEVLAELLDDAGKLTWLEQECAHIMRSVTIPEPQWTDMKGIGRLKTSEQLMVAKALWERRQQIARESDRAPHKVLATKALVELAYTLPTSRQQIRSVLGRRSNTSQVTRLSRVLGKARATPKLQWPSKPRIDFNDFPAPRSQWKSGFPEAQEALDRCCELLSELSENCHTPVENLLQPATLRHLVWDVTVTRKLTTSADVAQYLAEKGARQWQRELTTPLLASALF</sequence>
<feature type="domain" description="HRDC" evidence="1">
    <location>
        <begin position="219"/>
        <end position="297"/>
    </location>
</feature>
<dbReference type="Gene3D" id="1.10.150.80">
    <property type="entry name" value="HRDC domain"/>
    <property type="match status" value="2"/>
</dbReference>
<dbReference type="InterPro" id="IPR002562">
    <property type="entry name" value="3'-5'_exonuclease_dom"/>
</dbReference>
<dbReference type="InterPro" id="IPR051086">
    <property type="entry name" value="RNase_D-like"/>
</dbReference>
<dbReference type="InterPro" id="IPR012337">
    <property type="entry name" value="RNaseH-like_sf"/>
</dbReference>